<name>K0IK11_NITGG</name>
<accession>K0IK11</accession>
<dbReference type="InParanoid" id="K0IK11"/>
<dbReference type="HOGENOM" id="CLU_862261_0_0_2"/>
<keyword evidence="1" id="KW-0812">Transmembrane</keyword>
<dbReference type="RefSeq" id="WP_015020997.1">
    <property type="nucleotide sequence ID" value="NC_018719.1"/>
</dbReference>
<reference evidence="2 3" key="1">
    <citation type="journal article" date="2012" name="Environ. Microbiol.">
        <title>The genome of the ammonia-oxidizing Candidatus Nitrososphaera gargensis: insights into metabolic versatility and environmental adaptations.</title>
        <authorList>
            <person name="Spang A."/>
            <person name="Poehlein A."/>
            <person name="Offre P."/>
            <person name="Zumbragel S."/>
            <person name="Haider S."/>
            <person name="Rychlik N."/>
            <person name="Nowka B."/>
            <person name="Schmeisser C."/>
            <person name="Lebedeva E.V."/>
            <person name="Rattei T."/>
            <person name="Bohm C."/>
            <person name="Schmid M."/>
            <person name="Galushko A."/>
            <person name="Hatzenpichler R."/>
            <person name="Weinmaier T."/>
            <person name="Daniel R."/>
            <person name="Schleper C."/>
            <person name="Spieck E."/>
            <person name="Streit W."/>
            <person name="Wagner M."/>
        </authorList>
    </citation>
    <scope>NUCLEOTIDE SEQUENCE [LARGE SCALE GENOMIC DNA]</scope>
    <source>
        <strain evidence="3">Ga9.2</strain>
    </source>
</reference>
<dbReference type="GeneID" id="13797363"/>
<keyword evidence="1" id="KW-0472">Membrane</keyword>
<sequence>MGAAIIPVLVGLAAGIAFVLLFNYFVTTQPAGAYYVYEAPQSYEVLPGIKPISLLAKDPEEIATVIANAEDDEIVSEKRGDGGQAMTRLYATRNGGEIAISREMIPECRSGCDYLITYSTNSSIGPDVGFPITEQQALDYAESFLERSGYQLNKHEIFDVDYEPDDRFGKMVQVYQIIDICSHVQPREEGGAICKAEGFAADFHFLSDNTIIQLGMWYDESDVRNYEMRVSLEEAEKIAREHMDLQLRTHSDLRFRSYLYEFDRASADRTMMFISSTGQLLYNVEVRYKTSEIWHCTPYRGFHVMVDAGSGEVTHSRSFTCQ</sequence>
<evidence type="ECO:0000313" key="2">
    <source>
        <dbReference type="EMBL" id="AFU60465.1"/>
    </source>
</evidence>
<organism evidence="2 3">
    <name type="scientific">Nitrososphaera gargensis (strain Ga9.2)</name>
    <dbReference type="NCBI Taxonomy" id="1237085"/>
    <lineage>
        <taxon>Archaea</taxon>
        <taxon>Nitrososphaerota</taxon>
        <taxon>Nitrososphaeria</taxon>
        <taxon>Nitrososphaerales</taxon>
        <taxon>Nitrososphaeraceae</taxon>
        <taxon>Nitrososphaera</taxon>
    </lineage>
</organism>
<protein>
    <submittedName>
        <fullName evidence="2">Uncharacterized protein</fullName>
    </submittedName>
</protein>
<keyword evidence="1" id="KW-1133">Transmembrane helix</keyword>
<dbReference type="BioCyc" id="CNIT1237085:G1324-3553-MONOMER"/>
<gene>
    <name evidence="2" type="ordered locus">Ngar_c35520</name>
</gene>
<evidence type="ECO:0000256" key="1">
    <source>
        <dbReference type="SAM" id="Phobius"/>
    </source>
</evidence>
<dbReference type="EMBL" id="CP002408">
    <property type="protein sequence ID" value="AFU60465.1"/>
    <property type="molecule type" value="Genomic_DNA"/>
</dbReference>
<dbReference type="Proteomes" id="UP000008037">
    <property type="component" value="Chromosome"/>
</dbReference>
<proteinExistence type="predicted"/>
<evidence type="ECO:0000313" key="3">
    <source>
        <dbReference type="Proteomes" id="UP000008037"/>
    </source>
</evidence>
<dbReference type="KEGG" id="nga:Ngar_c35520"/>
<keyword evidence="3" id="KW-1185">Reference proteome</keyword>
<feature type="transmembrane region" description="Helical" evidence="1">
    <location>
        <begin position="6"/>
        <end position="26"/>
    </location>
</feature>
<dbReference type="AlphaFoldDB" id="K0IK11"/>